<dbReference type="InterPro" id="IPR029069">
    <property type="entry name" value="HotDog_dom_sf"/>
</dbReference>
<keyword evidence="3" id="KW-1185">Reference proteome</keyword>
<dbReference type="InterPro" id="IPR006683">
    <property type="entry name" value="Thioestr_dom"/>
</dbReference>
<name>A0A9P5CSA9_CRYP1</name>
<dbReference type="AlphaFoldDB" id="A0A9P5CSA9"/>
<dbReference type="RefSeq" id="XP_040779087.1">
    <property type="nucleotide sequence ID" value="XM_040916830.1"/>
</dbReference>
<accession>A0A9P5CSA9</accession>
<gene>
    <name evidence="2" type="ORF">M406DRAFT_252295</name>
</gene>
<feature type="domain" description="Thioesterase" evidence="1">
    <location>
        <begin position="92"/>
        <end position="173"/>
    </location>
</feature>
<protein>
    <recommendedName>
        <fullName evidence="1">Thioesterase domain-containing protein</fullName>
    </recommendedName>
</protein>
<evidence type="ECO:0000313" key="3">
    <source>
        <dbReference type="Proteomes" id="UP000803844"/>
    </source>
</evidence>
<sequence>MSPILPDDEVNHFKAIPWCAKHLDRPGLVITPAFSRVPGPRFHDALLSETLKTEDTIKAFTCFYPRPKSERELLPWLGAFVTLGSMVSGYPGVSHGGVIATLLDETLGLLAPGSRWRAYKEGVPAVVTAYLNTNFLGKVKIPGTYLIMVRLKKADGRKLFVDGVMEDEEGEQLARAEALFVELREKL</sequence>
<organism evidence="2 3">
    <name type="scientific">Cryphonectria parasitica (strain ATCC 38755 / EP155)</name>
    <dbReference type="NCBI Taxonomy" id="660469"/>
    <lineage>
        <taxon>Eukaryota</taxon>
        <taxon>Fungi</taxon>
        <taxon>Dikarya</taxon>
        <taxon>Ascomycota</taxon>
        <taxon>Pezizomycotina</taxon>
        <taxon>Sordariomycetes</taxon>
        <taxon>Sordariomycetidae</taxon>
        <taxon>Diaporthales</taxon>
        <taxon>Cryphonectriaceae</taxon>
        <taxon>Cryphonectria-Endothia species complex</taxon>
        <taxon>Cryphonectria</taxon>
    </lineage>
</organism>
<reference evidence="2" key="1">
    <citation type="journal article" date="2020" name="Phytopathology">
        <title>Genome sequence of the chestnut blight fungus Cryphonectria parasitica EP155: A fundamental resource for an archetypical invasive plant pathogen.</title>
        <authorList>
            <person name="Crouch J.A."/>
            <person name="Dawe A."/>
            <person name="Aerts A."/>
            <person name="Barry K."/>
            <person name="Churchill A.C.L."/>
            <person name="Grimwood J."/>
            <person name="Hillman B."/>
            <person name="Milgroom M.G."/>
            <person name="Pangilinan J."/>
            <person name="Smith M."/>
            <person name="Salamov A."/>
            <person name="Schmutz J."/>
            <person name="Yadav J."/>
            <person name="Grigoriev I.V."/>
            <person name="Nuss D."/>
        </authorList>
    </citation>
    <scope>NUCLEOTIDE SEQUENCE</scope>
    <source>
        <strain evidence="2">EP155</strain>
    </source>
</reference>
<dbReference type="Proteomes" id="UP000803844">
    <property type="component" value="Unassembled WGS sequence"/>
</dbReference>
<evidence type="ECO:0000313" key="2">
    <source>
        <dbReference type="EMBL" id="KAF3768126.1"/>
    </source>
</evidence>
<dbReference type="SUPFAM" id="SSF54637">
    <property type="entry name" value="Thioesterase/thiol ester dehydrase-isomerase"/>
    <property type="match status" value="1"/>
</dbReference>
<dbReference type="OrthoDB" id="506431at2759"/>
<dbReference type="Gene3D" id="3.10.129.10">
    <property type="entry name" value="Hotdog Thioesterase"/>
    <property type="match status" value="1"/>
</dbReference>
<dbReference type="EMBL" id="MU032346">
    <property type="protein sequence ID" value="KAF3768126.1"/>
    <property type="molecule type" value="Genomic_DNA"/>
</dbReference>
<dbReference type="CDD" id="cd03443">
    <property type="entry name" value="PaaI_thioesterase"/>
    <property type="match status" value="1"/>
</dbReference>
<dbReference type="PANTHER" id="PTHR47260:SF6">
    <property type="entry name" value="THIOESTERASE DOMAIN-CONTAINING PROTEIN"/>
    <property type="match status" value="1"/>
</dbReference>
<dbReference type="Pfam" id="PF03061">
    <property type="entry name" value="4HBT"/>
    <property type="match status" value="1"/>
</dbReference>
<proteinExistence type="predicted"/>
<dbReference type="PANTHER" id="PTHR47260">
    <property type="entry name" value="UPF0644 PROTEIN PB2B4.06"/>
    <property type="match status" value="1"/>
</dbReference>
<comment type="caution">
    <text evidence="2">The sequence shown here is derived from an EMBL/GenBank/DDBJ whole genome shotgun (WGS) entry which is preliminary data.</text>
</comment>
<dbReference type="InterPro" id="IPR052061">
    <property type="entry name" value="PTE-AB_protein"/>
</dbReference>
<evidence type="ECO:0000259" key="1">
    <source>
        <dbReference type="Pfam" id="PF03061"/>
    </source>
</evidence>
<dbReference type="GeneID" id="63833959"/>